<dbReference type="OrthoDB" id="2246127at2759"/>
<organism evidence="2 3">
    <name type="scientific">Ceriporiopsis subvermispora (strain B)</name>
    <name type="common">White-rot fungus</name>
    <name type="synonym">Gelatoporia subvermispora</name>
    <dbReference type="NCBI Taxonomy" id="914234"/>
    <lineage>
        <taxon>Eukaryota</taxon>
        <taxon>Fungi</taxon>
        <taxon>Dikarya</taxon>
        <taxon>Basidiomycota</taxon>
        <taxon>Agaricomycotina</taxon>
        <taxon>Agaricomycetes</taxon>
        <taxon>Polyporales</taxon>
        <taxon>Gelatoporiaceae</taxon>
        <taxon>Gelatoporia</taxon>
    </lineage>
</organism>
<evidence type="ECO:0000256" key="1">
    <source>
        <dbReference type="SAM" id="MobiDB-lite"/>
    </source>
</evidence>
<feature type="region of interest" description="Disordered" evidence="1">
    <location>
        <begin position="339"/>
        <end position="366"/>
    </location>
</feature>
<feature type="region of interest" description="Disordered" evidence="1">
    <location>
        <begin position="432"/>
        <end position="475"/>
    </location>
</feature>
<keyword evidence="3" id="KW-1185">Reference proteome</keyword>
<evidence type="ECO:0000313" key="2">
    <source>
        <dbReference type="EMBL" id="EMD34565.1"/>
    </source>
</evidence>
<name>M2QQW0_CERS8</name>
<reference evidence="2 3" key="1">
    <citation type="journal article" date="2012" name="Proc. Natl. Acad. Sci. U.S.A.">
        <title>Comparative genomics of Ceriporiopsis subvermispora and Phanerochaete chrysosporium provide insight into selective ligninolysis.</title>
        <authorList>
            <person name="Fernandez-Fueyo E."/>
            <person name="Ruiz-Duenas F.J."/>
            <person name="Ferreira P."/>
            <person name="Floudas D."/>
            <person name="Hibbett D.S."/>
            <person name="Canessa P."/>
            <person name="Larrondo L.F."/>
            <person name="James T.Y."/>
            <person name="Seelenfreund D."/>
            <person name="Lobos S."/>
            <person name="Polanco R."/>
            <person name="Tello M."/>
            <person name="Honda Y."/>
            <person name="Watanabe T."/>
            <person name="Watanabe T."/>
            <person name="Ryu J.S."/>
            <person name="Kubicek C.P."/>
            <person name="Schmoll M."/>
            <person name="Gaskell J."/>
            <person name="Hammel K.E."/>
            <person name="St John F.J."/>
            <person name="Vanden Wymelenberg A."/>
            <person name="Sabat G."/>
            <person name="Splinter BonDurant S."/>
            <person name="Syed K."/>
            <person name="Yadav J.S."/>
            <person name="Doddapaneni H."/>
            <person name="Subramanian V."/>
            <person name="Lavin J.L."/>
            <person name="Oguiza J.A."/>
            <person name="Perez G."/>
            <person name="Pisabarro A.G."/>
            <person name="Ramirez L."/>
            <person name="Santoyo F."/>
            <person name="Master E."/>
            <person name="Coutinho P.M."/>
            <person name="Henrissat B."/>
            <person name="Lombard V."/>
            <person name="Magnuson J.K."/>
            <person name="Kuees U."/>
            <person name="Hori C."/>
            <person name="Igarashi K."/>
            <person name="Samejima M."/>
            <person name="Held B.W."/>
            <person name="Barry K.W."/>
            <person name="LaButti K.M."/>
            <person name="Lapidus A."/>
            <person name="Lindquist E.A."/>
            <person name="Lucas S.M."/>
            <person name="Riley R."/>
            <person name="Salamov A.A."/>
            <person name="Hoffmeister D."/>
            <person name="Schwenk D."/>
            <person name="Hadar Y."/>
            <person name="Yarden O."/>
            <person name="de Vries R.P."/>
            <person name="Wiebenga A."/>
            <person name="Stenlid J."/>
            <person name="Eastwood D."/>
            <person name="Grigoriev I.V."/>
            <person name="Berka R.M."/>
            <person name="Blanchette R.A."/>
            <person name="Kersten P."/>
            <person name="Martinez A.T."/>
            <person name="Vicuna R."/>
            <person name="Cullen D."/>
        </authorList>
    </citation>
    <scope>NUCLEOTIDE SEQUENCE [LARGE SCALE GENOMIC DNA]</scope>
    <source>
        <strain evidence="2 3">B</strain>
    </source>
</reference>
<protein>
    <submittedName>
        <fullName evidence="2">Uncharacterized protein</fullName>
    </submittedName>
</protein>
<accession>M2QQW0</accession>
<sequence>MGVLQTTLQRSTTLEKLGMSPVWTPLLTHSRILDALHVSLITAGMYHYLITEFGELLAIIKPYWSIICMIVVTNVSNSIVRGRVLLRFPVAPKAENLVQSFLLPAMETQWTVYAYTISCWRSVSVHRCELCPGELQCHQALHVYAQDHALKLAFLRLSRISVGGVDQIIGWDGVIGQVPECVAPLLNAAYLNRTITSAEHLFWHEDSTIIDSTHPSRPHLIARRSGSLQGVTALLRPHPAAALGWAYELVTRRDAQCIVVVYGTTDRVQVGASGVPTIGLITASRLILAIFLARMVLRARTVQHACTCASGKHRVDFDAFYLPFEACWRLHRPVARQKGVKVAPKNQKGRQRSHFLARSAPDPPLRSKSLHVELQDAPLRVRAPCVRVGGGTRKGPGWEGRGQGTDKESAIRGVLREMVVGQGYIARVQDVRPGASSREAVDMTGKGQQSGGQSIDSKGERRRARVTRSRQKSSVRGTIDWWIGDRGRCLTNRQTAQTNADVRD</sequence>
<feature type="compositionally biased region" description="Gly residues" evidence="1">
    <location>
        <begin position="388"/>
        <end position="403"/>
    </location>
</feature>
<proteinExistence type="predicted"/>
<feature type="compositionally biased region" description="Basic residues" evidence="1">
    <location>
        <begin position="460"/>
        <end position="473"/>
    </location>
</feature>
<gene>
    <name evidence="2" type="ORF">CERSUDRAFT_75529</name>
</gene>
<dbReference type="Proteomes" id="UP000016930">
    <property type="component" value="Unassembled WGS sequence"/>
</dbReference>
<dbReference type="HOGENOM" id="CLU_540778_0_0_1"/>
<evidence type="ECO:0000313" key="3">
    <source>
        <dbReference type="Proteomes" id="UP000016930"/>
    </source>
</evidence>
<dbReference type="EMBL" id="KB445802">
    <property type="protein sequence ID" value="EMD34565.1"/>
    <property type="molecule type" value="Genomic_DNA"/>
</dbReference>
<feature type="region of interest" description="Disordered" evidence="1">
    <location>
        <begin position="388"/>
        <end position="408"/>
    </location>
</feature>
<dbReference type="AlphaFoldDB" id="M2QQW0"/>